<feature type="domain" description="Organic solvent tolerance-like N-terminal" evidence="4">
    <location>
        <begin position="42"/>
        <end position="167"/>
    </location>
</feature>
<evidence type="ECO:0000256" key="1">
    <source>
        <dbReference type="ARBA" id="ARBA00022729"/>
    </source>
</evidence>
<dbReference type="AlphaFoldDB" id="A0A7V6DPC2"/>
<dbReference type="Pfam" id="PF19838">
    <property type="entry name" value="LptD_2"/>
    <property type="match status" value="1"/>
</dbReference>
<dbReference type="InterPro" id="IPR005653">
    <property type="entry name" value="OstA-like_N"/>
</dbReference>
<gene>
    <name evidence="7" type="ORF">ENV52_04635</name>
</gene>
<evidence type="ECO:0000256" key="2">
    <source>
        <dbReference type="ARBA" id="ARBA00023136"/>
    </source>
</evidence>
<dbReference type="InterPro" id="IPR050218">
    <property type="entry name" value="LptD"/>
</dbReference>
<dbReference type="GO" id="GO:1990351">
    <property type="term" value="C:transporter complex"/>
    <property type="evidence" value="ECO:0007669"/>
    <property type="project" value="TreeGrafter"/>
</dbReference>
<evidence type="ECO:0000256" key="3">
    <source>
        <dbReference type="ARBA" id="ARBA00023237"/>
    </source>
</evidence>
<dbReference type="InterPro" id="IPR007543">
    <property type="entry name" value="LptD_C"/>
</dbReference>
<keyword evidence="2" id="KW-0472">Membrane</keyword>
<evidence type="ECO:0000313" key="7">
    <source>
        <dbReference type="EMBL" id="HHS28971.1"/>
    </source>
</evidence>
<dbReference type="InterPro" id="IPR020889">
    <property type="entry name" value="LipoPS_assembly_LptD"/>
</dbReference>
<dbReference type="EMBL" id="DTGR01000072">
    <property type="protein sequence ID" value="HHS28971.1"/>
    <property type="molecule type" value="Genomic_DNA"/>
</dbReference>
<sequence length="755" mass="86272">MGNKALLVLAWLALVLWGSSAWGEEVPLFKGQRFQGGPWRLRAEQVLYDANSQVYTAVGRVEIVQGERRLTANWAQVDGVTKIAHLQGNVVLIAGEDVFSGQEGSFNLVTRSGEMRNAHLFLKKNHFRVDSDLIRKTGEHTFYAENATVTTCDADRPAWSFQARKVNVVLEGVARSLGNTLQLAGVPVFYSPFLALPVLTKRQSGFLMPNLEFTQASGTVLQFPLYWAISNSADATFYQNYLSKRGYMQGLDLRYRGRNDAAGDLRFIYLKDGSTDTPVLNRYWVAGMIDQPLSKNIDARLTLDRVSDAAFLERFNFGYLGLSKYSRDLLTNFGRQLEQEEVKTRVSTLLASGNFPFANLTMFGRDYQRLRLDEAYPFNQAPGMNFTTLTTRLKNLPLLFGLESSYGYFLQERGGSGHRLDFHPQAWWQANPFGFLSFETRAGFRETAFLVDAADPVRAKVTTSSRELYDVKASLTSSLYKDYNFGQENGKDFYRHYFRPEVTYWNMPYYNPLRLPYYNPFDWGWVDRTSRNLPVRDGEDPFGGVNSITYGFSSNVLHRRENAQGQVVVQDMFWFRLLQGVFFNNFNMGIDGNPQPHNRVSDFLAEAEYYPSKKITLGSEVALSPYNEGVTHAKAKLVFFDTATQKYVSINYLFIKNFANQITATTYLNLFPSMKTWFTFNHTFLTSNKLERRYGLIFQKQCWGVAFSYTERPDDHRVSVTLIIPSMIEKLNRLPVYIPEGRKGEGGITREIPSY</sequence>
<dbReference type="GO" id="GO:0043165">
    <property type="term" value="P:Gram-negative-bacterium-type cell outer membrane assembly"/>
    <property type="evidence" value="ECO:0007669"/>
    <property type="project" value="InterPro"/>
</dbReference>
<accession>A0A7V6DPC2</accession>
<name>A0A7V6DPC2_9BACT</name>
<dbReference type="GO" id="GO:0009279">
    <property type="term" value="C:cell outer membrane"/>
    <property type="evidence" value="ECO:0007669"/>
    <property type="project" value="InterPro"/>
</dbReference>
<evidence type="ECO:0000259" key="6">
    <source>
        <dbReference type="Pfam" id="PF19838"/>
    </source>
</evidence>
<dbReference type="Pfam" id="PF03968">
    <property type="entry name" value="LptD_N"/>
    <property type="match status" value="1"/>
</dbReference>
<organism evidence="7">
    <name type="scientific">Desulfobacca acetoxidans</name>
    <dbReference type="NCBI Taxonomy" id="60893"/>
    <lineage>
        <taxon>Bacteria</taxon>
        <taxon>Pseudomonadati</taxon>
        <taxon>Thermodesulfobacteriota</taxon>
        <taxon>Desulfobaccia</taxon>
        <taxon>Desulfobaccales</taxon>
        <taxon>Desulfobaccaceae</taxon>
        <taxon>Desulfobacca</taxon>
    </lineage>
</organism>
<dbReference type="HAMAP" id="MF_01411">
    <property type="entry name" value="LPS_assembly_LptD"/>
    <property type="match status" value="1"/>
</dbReference>
<comment type="caution">
    <text evidence="7">The sequence shown here is derived from an EMBL/GenBank/DDBJ whole genome shotgun (WGS) entry which is preliminary data.</text>
</comment>
<protein>
    <submittedName>
        <fullName evidence="7">LPS-assembly protein LptD</fullName>
    </submittedName>
</protein>
<feature type="domain" description="LPS-assembly protein LptD central" evidence="6">
    <location>
        <begin position="181"/>
        <end position="272"/>
    </location>
</feature>
<evidence type="ECO:0000259" key="4">
    <source>
        <dbReference type="Pfam" id="PF03968"/>
    </source>
</evidence>
<dbReference type="Pfam" id="PF04453">
    <property type="entry name" value="LptD"/>
    <property type="match status" value="1"/>
</dbReference>
<feature type="domain" description="LptD C-terminal" evidence="5">
    <location>
        <begin position="281"/>
        <end position="666"/>
    </location>
</feature>
<reference evidence="7" key="1">
    <citation type="journal article" date="2020" name="mSystems">
        <title>Genome- and Community-Level Interaction Insights into Carbon Utilization and Element Cycling Functions of Hydrothermarchaeota in Hydrothermal Sediment.</title>
        <authorList>
            <person name="Zhou Z."/>
            <person name="Liu Y."/>
            <person name="Xu W."/>
            <person name="Pan J."/>
            <person name="Luo Z.H."/>
            <person name="Li M."/>
        </authorList>
    </citation>
    <scope>NUCLEOTIDE SEQUENCE [LARGE SCALE GENOMIC DNA]</scope>
    <source>
        <strain evidence="7">SpSt-767</strain>
    </source>
</reference>
<dbReference type="GO" id="GO:0015920">
    <property type="term" value="P:lipopolysaccharide transport"/>
    <property type="evidence" value="ECO:0007669"/>
    <property type="project" value="InterPro"/>
</dbReference>
<dbReference type="PANTHER" id="PTHR30189">
    <property type="entry name" value="LPS-ASSEMBLY PROTEIN"/>
    <property type="match status" value="1"/>
</dbReference>
<dbReference type="PANTHER" id="PTHR30189:SF1">
    <property type="entry name" value="LPS-ASSEMBLY PROTEIN LPTD"/>
    <property type="match status" value="1"/>
</dbReference>
<keyword evidence="1" id="KW-0732">Signal</keyword>
<dbReference type="InterPro" id="IPR045659">
    <property type="entry name" value="LptD_2"/>
</dbReference>
<evidence type="ECO:0000259" key="5">
    <source>
        <dbReference type="Pfam" id="PF04453"/>
    </source>
</evidence>
<keyword evidence="3" id="KW-0998">Cell outer membrane</keyword>
<proteinExistence type="inferred from homology"/>